<name>A0A3M7RJ87_BRAPC</name>
<organism evidence="2 3">
    <name type="scientific">Brachionus plicatilis</name>
    <name type="common">Marine rotifer</name>
    <name type="synonym">Brachionus muelleri</name>
    <dbReference type="NCBI Taxonomy" id="10195"/>
    <lineage>
        <taxon>Eukaryota</taxon>
        <taxon>Metazoa</taxon>
        <taxon>Spiralia</taxon>
        <taxon>Gnathifera</taxon>
        <taxon>Rotifera</taxon>
        <taxon>Eurotatoria</taxon>
        <taxon>Monogononta</taxon>
        <taxon>Pseudotrocha</taxon>
        <taxon>Ploima</taxon>
        <taxon>Brachionidae</taxon>
        <taxon>Brachionus</taxon>
    </lineage>
</organism>
<keyword evidence="3" id="KW-1185">Reference proteome</keyword>
<protein>
    <submittedName>
        <fullName evidence="2">Uncharacterized protein</fullName>
    </submittedName>
</protein>
<accession>A0A3M7RJ87</accession>
<keyword evidence="1" id="KW-0812">Transmembrane</keyword>
<feature type="transmembrane region" description="Helical" evidence="1">
    <location>
        <begin position="27"/>
        <end position="49"/>
    </location>
</feature>
<evidence type="ECO:0000313" key="3">
    <source>
        <dbReference type="Proteomes" id="UP000276133"/>
    </source>
</evidence>
<reference evidence="2 3" key="1">
    <citation type="journal article" date="2018" name="Sci. Rep.">
        <title>Genomic signatures of local adaptation to the degree of environmental predictability in rotifers.</title>
        <authorList>
            <person name="Franch-Gras L."/>
            <person name="Hahn C."/>
            <person name="Garcia-Roger E.M."/>
            <person name="Carmona M.J."/>
            <person name="Serra M."/>
            <person name="Gomez A."/>
        </authorList>
    </citation>
    <scope>NUCLEOTIDE SEQUENCE [LARGE SCALE GENOMIC DNA]</scope>
    <source>
        <strain evidence="2">HYR1</strain>
    </source>
</reference>
<dbReference type="EMBL" id="REGN01003285">
    <property type="protein sequence ID" value="RNA23467.1"/>
    <property type="molecule type" value="Genomic_DNA"/>
</dbReference>
<evidence type="ECO:0000256" key="1">
    <source>
        <dbReference type="SAM" id="Phobius"/>
    </source>
</evidence>
<sequence length="59" mass="7179">MNIYSESREDYLQNGVLSLYKFGFINYYKFLNVLVIFHLTFQIRCVFLIDKKNKYAKTK</sequence>
<evidence type="ECO:0000313" key="2">
    <source>
        <dbReference type="EMBL" id="RNA23467.1"/>
    </source>
</evidence>
<keyword evidence="1" id="KW-1133">Transmembrane helix</keyword>
<dbReference type="Proteomes" id="UP000276133">
    <property type="component" value="Unassembled WGS sequence"/>
</dbReference>
<gene>
    <name evidence="2" type="ORF">BpHYR1_026622</name>
</gene>
<proteinExistence type="predicted"/>
<comment type="caution">
    <text evidence="2">The sequence shown here is derived from an EMBL/GenBank/DDBJ whole genome shotgun (WGS) entry which is preliminary data.</text>
</comment>
<keyword evidence="1" id="KW-0472">Membrane</keyword>
<dbReference type="AlphaFoldDB" id="A0A3M7RJ87"/>